<evidence type="ECO:0000256" key="5">
    <source>
        <dbReference type="ARBA" id="ARBA00023239"/>
    </source>
</evidence>
<gene>
    <name evidence="8" type="ORF">CANCADRAFT_82001</name>
</gene>
<dbReference type="Gene3D" id="3.90.1150.10">
    <property type="entry name" value="Aspartate Aminotransferase, domain 1"/>
    <property type="match status" value="1"/>
</dbReference>
<evidence type="ECO:0000256" key="3">
    <source>
        <dbReference type="ARBA" id="ARBA00022793"/>
    </source>
</evidence>
<evidence type="ECO:0000256" key="7">
    <source>
        <dbReference type="RuleBase" id="RU000382"/>
    </source>
</evidence>
<evidence type="ECO:0000256" key="4">
    <source>
        <dbReference type="ARBA" id="ARBA00022898"/>
    </source>
</evidence>
<accession>A0A1E4TK13</accession>
<evidence type="ECO:0000313" key="9">
    <source>
        <dbReference type="Proteomes" id="UP000095023"/>
    </source>
</evidence>
<dbReference type="GO" id="GO:0030170">
    <property type="term" value="F:pyridoxal phosphate binding"/>
    <property type="evidence" value="ECO:0007669"/>
    <property type="project" value="InterPro"/>
</dbReference>
<dbReference type="InterPro" id="IPR010977">
    <property type="entry name" value="Aromatic_deC"/>
</dbReference>
<feature type="modified residue" description="N6-(pyridoxal phosphate)lysine" evidence="6">
    <location>
        <position position="303"/>
    </location>
</feature>
<dbReference type="GO" id="GO:0006520">
    <property type="term" value="P:amino acid metabolic process"/>
    <property type="evidence" value="ECO:0007669"/>
    <property type="project" value="InterPro"/>
</dbReference>
<dbReference type="SUPFAM" id="SSF53383">
    <property type="entry name" value="PLP-dependent transferases"/>
    <property type="match status" value="1"/>
</dbReference>
<reference evidence="9" key="1">
    <citation type="submission" date="2016-02" db="EMBL/GenBank/DDBJ databases">
        <title>Comparative genomics of biotechnologically important yeasts.</title>
        <authorList>
            <consortium name="DOE Joint Genome Institute"/>
            <person name="Riley R."/>
            <person name="Haridas S."/>
            <person name="Wolfe K.H."/>
            <person name="Lopes M.R."/>
            <person name="Hittinger C.T."/>
            <person name="Goker M."/>
            <person name="Salamov A."/>
            <person name="Wisecaver J."/>
            <person name="Long T.M."/>
            <person name="Aerts A.L."/>
            <person name="Barry K."/>
            <person name="Choi C."/>
            <person name="Clum A."/>
            <person name="Coughlan A.Y."/>
            <person name="Deshpande S."/>
            <person name="Douglass A.P."/>
            <person name="Hanson S.J."/>
            <person name="Klenk H.-P."/>
            <person name="Labutti K."/>
            <person name="Lapidus A."/>
            <person name="Lindquist E."/>
            <person name="Lipzen A."/>
            <person name="Meier-Kolthoff J.P."/>
            <person name="Ohm R.A."/>
            <person name="Otillar R.P."/>
            <person name="Pangilinan J."/>
            <person name="Peng Y."/>
            <person name="Rokas A."/>
            <person name="Rosa C.A."/>
            <person name="Scheuner C."/>
            <person name="Sibirny A.A."/>
            <person name="Slot J.C."/>
            <person name="Stielow J.B."/>
            <person name="Sun H."/>
            <person name="Kurtzman C.P."/>
            <person name="Blackwell M."/>
            <person name="Jeffries T.W."/>
            <person name="Grigoriev I.V."/>
        </authorList>
    </citation>
    <scope>NUCLEOTIDE SEQUENCE [LARGE SCALE GENOMIC DNA]</scope>
    <source>
        <strain evidence="9">NRRL Y-17796</strain>
    </source>
</reference>
<dbReference type="InterPro" id="IPR002129">
    <property type="entry name" value="PyrdxlP-dep_de-COase"/>
</dbReference>
<dbReference type="AlphaFoldDB" id="A0A1E4TK13"/>
<evidence type="ECO:0000313" key="8">
    <source>
        <dbReference type="EMBL" id="ODV92083.1"/>
    </source>
</evidence>
<comment type="similarity">
    <text evidence="2 7">Belongs to the group II decarboxylase family.</text>
</comment>
<keyword evidence="4 6" id="KW-0663">Pyridoxal phosphate</keyword>
<dbReference type="GO" id="GO:0016831">
    <property type="term" value="F:carboxy-lyase activity"/>
    <property type="evidence" value="ECO:0007669"/>
    <property type="project" value="UniProtKB-KW"/>
</dbReference>
<keyword evidence="3" id="KW-0210">Decarboxylase</keyword>
<dbReference type="Proteomes" id="UP000095023">
    <property type="component" value="Unassembled WGS sequence"/>
</dbReference>
<evidence type="ECO:0000256" key="6">
    <source>
        <dbReference type="PIRSR" id="PIRSR602129-50"/>
    </source>
</evidence>
<dbReference type="Pfam" id="PF00282">
    <property type="entry name" value="Pyridoxal_deC"/>
    <property type="match status" value="1"/>
</dbReference>
<dbReference type="PANTHER" id="PTHR11999">
    <property type="entry name" value="GROUP II PYRIDOXAL-5-PHOSPHATE DECARBOXYLASE"/>
    <property type="match status" value="1"/>
</dbReference>
<dbReference type="PANTHER" id="PTHR11999:SF70">
    <property type="entry name" value="MIP05841P"/>
    <property type="match status" value="1"/>
</dbReference>
<dbReference type="GO" id="GO:0019752">
    <property type="term" value="P:carboxylic acid metabolic process"/>
    <property type="evidence" value="ECO:0007669"/>
    <property type="project" value="InterPro"/>
</dbReference>
<keyword evidence="9" id="KW-1185">Reference proteome</keyword>
<evidence type="ECO:0008006" key="10">
    <source>
        <dbReference type="Google" id="ProtNLM"/>
    </source>
</evidence>
<proteinExistence type="inferred from homology"/>
<dbReference type="GO" id="GO:0005737">
    <property type="term" value="C:cytoplasm"/>
    <property type="evidence" value="ECO:0007669"/>
    <property type="project" value="TreeGrafter"/>
</dbReference>
<protein>
    <recommendedName>
        <fullName evidence="10">Aromatic-L-amino-acid decarboxylase</fullName>
    </recommendedName>
</protein>
<organism evidence="8 9">
    <name type="scientific">Tortispora caseinolytica NRRL Y-17796</name>
    <dbReference type="NCBI Taxonomy" id="767744"/>
    <lineage>
        <taxon>Eukaryota</taxon>
        <taxon>Fungi</taxon>
        <taxon>Dikarya</taxon>
        <taxon>Ascomycota</taxon>
        <taxon>Saccharomycotina</taxon>
        <taxon>Trigonopsidomycetes</taxon>
        <taxon>Trigonopsidales</taxon>
        <taxon>Trigonopsidaceae</taxon>
        <taxon>Tortispora</taxon>
    </lineage>
</organism>
<sequence>MDAEEFRKAAYESIDKIVDYYKNLGENNTISSVEPGYLKALLPEQMPNEGESWDAVKADLDRAVIPGLTNWQSPNFFAFFPANSSYPAMLGEMFSTAFTGAAFSWICSPVVTEMETIVLDWLAKAIGLPESFLSRGTGGGVIQGSASEAAIVAVVAARERYIQESKVSGQEESDLRGKLVAICSDNTHSSTEKAAKIAGVHLHKVPTDPKDNYRLRGAPLRKAFQDLKAQGLVPFFVCASIGTTTICGFDAIDEVGSVCKETDSLIWLHIDAAYGGAALICEEYKDLLKGIEYADSFDMNMHKWMLVNFDCSCMFVQQRTNLTDHLTLTPSYLRNDATDSGLVIDYKDWQLPLGRRFRSLKMWMTMRMYGVEGFKNHIRRSVKQAELFNSLISSNAQFRIVTEPRLALVCFQVFSKSGEDITKTVADTLNAGKKYFVTYAVTSDGKGILRVVTGSPQTQDEHVKSLYNAILELI</sequence>
<dbReference type="InterPro" id="IPR015424">
    <property type="entry name" value="PyrdxlP-dep_Trfase"/>
</dbReference>
<comment type="cofactor">
    <cofactor evidence="1 6 7">
        <name>pyridoxal 5'-phosphate</name>
        <dbReference type="ChEBI" id="CHEBI:597326"/>
    </cofactor>
</comment>
<dbReference type="Gene3D" id="1.20.1340.10">
    <property type="entry name" value="dopa decarboxylase, N-terminal domain"/>
    <property type="match status" value="1"/>
</dbReference>
<keyword evidence="5 7" id="KW-0456">Lyase</keyword>
<dbReference type="InterPro" id="IPR015421">
    <property type="entry name" value="PyrdxlP-dep_Trfase_major"/>
</dbReference>
<dbReference type="Gene3D" id="3.40.640.10">
    <property type="entry name" value="Type I PLP-dependent aspartate aminotransferase-like (Major domain)"/>
    <property type="match status" value="1"/>
</dbReference>
<dbReference type="OrthoDB" id="639767at2759"/>
<evidence type="ECO:0000256" key="2">
    <source>
        <dbReference type="ARBA" id="ARBA00009533"/>
    </source>
</evidence>
<dbReference type="EMBL" id="KV453841">
    <property type="protein sequence ID" value="ODV92083.1"/>
    <property type="molecule type" value="Genomic_DNA"/>
</dbReference>
<dbReference type="InterPro" id="IPR015422">
    <property type="entry name" value="PyrdxlP-dep_Trfase_small"/>
</dbReference>
<dbReference type="PRINTS" id="PR00800">
    <property type="entry name" value="YHDCRBOXLASE"/>
</dbReference>
<evidence type="ECO:0000256" key="1">
    <source>
        <dbReference type="ARBA" id="ARBA00001933"/>
    </source>
</evidence>
<dbReference type="FunFam" id="3.40.640.10:FF:000025">
    <property type="entry name" value="Histidine decarboxylase"/>
    <property type="match status" value="1"/>
</dbReference>
<name>A0A1E4TK13_9ASCO</name>